<evidence type="ECO:0000313" key="3">
    <source>
        <dbReference type="Proteomes" id="UP000029665"/>
    </source>
</evidence>
<organism evidence="2 3">
    <name type="scientific">Pycnoporus cinnabarinus</name>
    <name type="common">Cinnabar-red polypore</name>
    <name type="synonym">Trametes cinnabarina</name>
    <dbReference type="NCBI Taxonomy" id="5643"/>
    <lineage>
        <taxon>Eukaryota</taxon>
        <taxon>Fungi</taxon>
        <taxon>Dikarya</taxon>
        <taxon>Basidiomycota</taxon>
        <taxon>Agaricomycotina</taxon>
        <taxon>Agaricomycetes</taxon>
        <taxon>Polyporales</taxon>
        <taxon>Polyporaceae</taxon>
        <taxon>Trametes</taxon>
    </lineage>
</organism>
<comment type="caution">
    <text evidence="2">The sequence shown here is derived from an EMBL/GenBank/DDBJ whole genome shotgun (WGS) entry which is preliminary data.</text>
</comment>
<dbReference type="OrthoDB" id="2564465at2759"/>
<feature type="compositionally biased region" description="Basic and acidic residues" evidence="1">
    <location>
        <begin position="152"/>
        <end position="174"/>
    </location>
</feature>
<dbReference type="Proteomes" id="UP000029665">
    <property type="component" value="Unassembled WGS sequence"/>
</dbReference>
<accession>A0A060SIM0</accession>
<feature type="compositionally biased region" description="Basic residues" evidence="1">
    <location>
        <begin position="37"/>
        <end position="46"/>
    </location>
</feature>
<feature type="region of interest" description="Disordered" evidence="1">
    <location>
        <begin position="1"/>
        <end position="178"/>
    </location>
</feature>
<sequence length="200" mass="20890">MGHANTPSVDAGDFHSPSDAAAGAQQHHPDHATAYKAPKKKKKAKKATSSVPQDAQSESSATAPESSTPAPRASSATSTPPKPPSSAPPAPDDAGWTKVETKKKPLPQNSTHDGQRPADASSTAPAQPLDVSTSDAAITTSVTTGNSSPVTERTEDESHQGPPDNKRTLAEKLLPKPRKTGVEECVLLLLLLPRFSFSHR</sequence>
<gene>
    <name evidence="2" type="ORF">BN946_scf184962.g27</name>
</gene>
<proteinExistence type="predicted"/>
<keyword evidence="3" id="KW-1185">Reference proteome</keyword>
<name>A0A060SIM0_PYCCI</name>
<dbReference type="AlphaFoldDB" id="A0A060SIM0"/>
<feature type="compositionally biased region" description="Pro residues" evidence="1">
    <location>
        <begin position="80"/>
        <end position="91"/>
    </location>
</feature>
<dbReference type="EMBL" id="CCBP010000110">
    <property type="protein sequence ID" value="CDO72084.1"/>
    <property type="molecule type" value="Genomic_DNA"/>
</dbReference>
<reference evidence="2" key="1">
    <citation type="submission" date="2014-01" db="EMBL/GenBank/DDBJ databases">
        <title>The genome of the white-rot fungus Pycnoporus cinnabarinus: a basidiomycete model with a versatile arsenal for lignocellulosic biomass breakdown.</title>
        <authorList>
            <person name="Levasseur A."/>
            <person name="Lomascolo A."/>
            <person name="Ruiz-Duenas F.J."/>
            <person name="Uzan E."/>
            <person name="Piumi F."/>
            <person name="Kues U."/>
            <person name="Ram A.F.J."/>
            <person name="Murat C."/>
            <person name="Haon M."/>
            <person name="Benoit I."/>
            <person name="Arfi Y."/>
            <person name="Chevret D."/>
            <person name="Drula E."/>
            <person name="Kwon M.J."/>
            <person name="Gouret P."/>
            <person name="Lesage-Meessen L."/>
            <person name="Lombard V."/>
            <person name="Mariette J."/>
            <person name="Noirot C."/>
            <person name="Park J."/>
            <person name="Patyshakuliyeva A."/>
            <person name="Wieneger R.A.B."/>
            <person name="Wosten H.A.B."/>
            <person name="Martin F."/>
            <person name="Coutinho P.M."/>
            <person name="de Vries R."/>
            <person name="Martinez A.T."/>
            <person name="Klopp C."/>
            <person name="Pontarotti P."/>
            <person name="Henrissat B."/>
            <person name="Record E."/>
        </authorList>
    </citation>
    <scope>NUCLEOTIDE SEQUENCE [LARGE SCALE GENOMIC DNA]</scope>
    <source>
        <strain evidence="2">BRFM137</strain>
    </source>
</reference>
<evidence type="ECO:0000313" key="2">
    <source>
        <dbReference type="EMBL" id="CDO72084.1"/>
    </source>
</evidence>
<protein>
    <submittedName>
        <fullName evidence="2">Uncharacterized protein</fullName>
    </submittedName>
</protein>
<evidence type="ECO:0000256" key="1">
    <source>
        <dbReference type="SAM" id="MobiDB-lite"/>
    </source>
</evidence>
<feature type="compositionally biased region" description="Polar residues" evidence="1">
    <location>
        <begin position="120"/>
        <end position="151"/>
    </location>
</feature>
<dbReference type="HOGENOM" id="CLU_1366870_0_0_1"/>
<feature type="compositionally biased region" description="Low complexity" evidence="1">
    <location>
        <begin position="57"/>
        <end position="79"/>
    </location>
</feature>